<feature type="region of interest" description="Disordered" evidence="4">
    <location>
        <begin position="512"/>
        <end position="538"/>
    </location>
</feature>
<dbReference type="Gene3D" id="2.130.10.10">
    <property type="entry name" value="YVTN repeat-like/Quinoprotein amine dehydrogenase"/>
    <property type="match status" value="3"/>
</dbReference>
<keyword evidence="1 3" id="KW-0853">WD repeat</keyword>
<dbReference type="PANTHER" id="PTHR15574:SF40">
    <property type="entry name" value="WD AND TETRATRICOPEPTIDE REPEATS PROTEIN 1"/>
    <property type="match status" value="1"/>
</dbReference>
<dbReference type="Pfam" id="PF00400">
    <property type="entry name" value="WD40"/>
    <property type="match status" value="3"/>
</dbReference>
<dbReference type="InterPro" id="IPR045151">
    <property type="entry name" value="DCAF8"/>
</dbReference>
<feature type="repeat" description="WD" evidence="3">
    <location>
        <begin position="46"/>
        <end position="87"/>
    </location>
</feature>
<dbReference type="OrthoDB" id="4869960at2759"/>
<dbReference type="InterPro" id="IPR036322">
    <property type="entry name" value="WD40_repeat_dom_sf"/>
</dbReference>
<feature type="compositionally biased region" description="Polar residues" evidence="4">
    <location>
        <begin position="512"/>
        <end position="523"/>
    </location>
</feature>
<dbReference type="InParanoid" id="A0A0L0HH23"/>
<name>A0A0L0HH23_SPIPD</name>
<dbReference type="VEuPathDB" id="FungiDB:SPPG_03879"/>
<sequence length="562" mass="62050">MAGGVPRLLKLLNTRETWTPRSVSDRKVYDAAVREVGGQWECRRTLKAHCGCVNAVAFSNSGSLMATGGDDKKILLWPVDEFRSTIQPIGKYHGHVSNIFSVSFDSTDRKFFSCGNDGLLLHYDVEYSAVPITSALKGPSKTAIDVVLAHEEAALKLSICPGNDSLVLTASQDSTVKLFDTRCADQLQGQIKTPGIRQNSVNFNPVADRLFLTSDDKGGVLLHDLRLVKRHWKEPSSATPSPVRKFTTQLRRGSATARPADIPSAVWSHDGRYIGAIIHRWYPTLYTPSSPDPVCVLKTTSDGAHGFKSVATVKTGAFGGMDDVYFLSGSDDFRAYGWRLPSAVEMERGAKTGAEVEGGNEVVYVSGEKQVKPMEINEACFVLKGHRSIVNSVVHHPTRPMVATAGVEKTIRMFSPFPFEANGDQKTCERARSTSHLNPLLTLQMMLHDEEDESIEEDLRTLTFFDLLLAEDEARDTLWGPATDQDSSDDESEGESEIFWNRFTMETDTSTDGIWMANSSGASMNDAGEQHELPEDSDDALETLAQMGDQRYCKRDYRSSRS</sequence>
<dbReference type="EMBL" id="KQ257455">
    <property type="protein sequence ID" value="KND00766.1"/>
    <property type="molecule type" value="Genomic_DNA"/>
</dbReference>
<dbReference type="GO" id="GO:0045717">
    <property type="term" value="P:negative regulation of fatty acid biosynthetic process"/>
    <property type="evidence" value="ECO:0007669"/>
    <property type="project" value="TreeGrafter"/>
</dbReference>
<dbReference type="GeneID" id="27687364"/>
<keyword evidence="2" id="KW-0677">Repeat</keyword>
<dbReference type="InterPro" id="IPR001680">
    <property type="entry name" value="WD40_rpt"/>
</dbReference>
<dbReference type="eggNOG" id="KOG4227">
    <property type="taxonomic scope" value="Eukaryota"/>
</dbReference>
<evidence type="ECO:0000256" key="1">
    <source>
        <dbReference type="ARBA" id="ARBA00022574"/>
    </source>
</evidence>
<dbReference type="SMART" id="SM00320">
    <property type="entry name" value="WD40"/>
    <property type="match status" value="6"/>
</dbReference>
<dbReference type="STRING" id="645134.A0A0L0HH23"/>
<proteinExistence type="predicted"/>
<reference evidence="5 6" key="1">
    <citation type="submission" date="2009-08" db="EMBL/GenBank/DDBJ databases">
        <title>The Genome Sequence of Spizellomyces punctatus strain DAOM BR117.</title>
        <authorList>
            <consortium name="The Broad Institute Genome Sequencing Platform"/>
            <person name="Russ C."/>
            <person name="Cuomo C."/>
            <person name="Shea T."/>
            <person name="Young S.K."/>
            <person name="Zeng Q."/>
            <person name="Koehrsen M."/>
            <person name="Haas B."/>
            <person name="Borodovsky M."/>
            <person name="Guigo R."/>
            <person name="Alvarado L."/>
            <person name="Berlin A."/>
            <person name="Bochicchio J."/>
            <person name="Borenstein D."/>
            <person name="Chapman S."/>
            <person name="Chen Z."/>
            <person name="Engels R."/>
            <person name="Freedman E."/>
            <person name="Gellesch M."/>
            <person name="Goldberg J."/>
            <person name="Griggs A."/>
            <person name="Gujja S."/>
            <person name="Heiman D."/>
            <person name="Hepburn T."/>
            <person name="Howarth C."/>
            <person name="Jen D."/>
            <person name="Larson L."/>
            <person name="Lewis B."/>
            <person name="Mehta T."/>
            <person name="Park D."/>
            <person name="Pearson M."/>
            <person name="Roberts A."/>
            <person name="Saif S."/>
            <person name="Shenoy N."/>
            <person name="Sisk P."/>
            <person name="Stolte C."/>
            <person name="Sykes S."/>
            <person name="Thomson T."/>
            <person name="Walk T."/>
            <person name="White J."/>
            <person name="Yandava C."/>
            <person name="Burger G."/>
            <person name="Gray M.W."/>
            <person name="Holland P.W.H."/>
            <person name="King N."/>
            <person name="Lang F.B.F."/>
            <person name="Roger A.J."/>
            <person name="Ruiz-Trillo I."/>
            <person name="Lander E."/>
            <person name="Nusbaum C."/>
        </authorList>
    </citation>
    <scope>NUCLEOTIDE SEQUENCE [LARGE SCALE GENOMIC DNA]</scope>
    <source>
        <strain evidence="5 6">DAOM BR117</strain>
    </source>
</reference>
<dbReference type="GO" id="GO:0080008">
    <property type="term" value="C:Cul4-RING E3 ubiquitin ligase complex"/>
    <property type="evidence" value="ECO:0007669"/>
    <property type="project" value="TreeGrafter"/>
</dbReference>
<gene>
    <name evidence="5" type="ORF">SPPG_03879</name>
</gene>
<dbReference type="PROSITE" id="PS50294">
    <property type="entry name" value="WD_REPEATS_REGION"/>
    <property type="match status" value="1"/>
</dbReference>
<evidence type="ECO:0000313" key="5">
    <source>
        <dbReference type="EMBL" id="KND00766.1"/>
    </source>
</evidence>
<organism evidence="5 6">
    <name type="scientific">Spizellomyces punctatus (strain DAOM BR117)</name>
    <dbReference type="NCBI Taxonomy" id="645134"/>
    <lineage>
        <taxon>Eukaryota</taxon>
        <taxon>Fungi</taxon>
        <taxon>Fungi incertae sedis</taxon>
        <taxon>Chytridiomycota</taxon>
        <taxon>Chytridiomycota incertae sedis</taxon>
        <taxon>Chytridiomycetes</taxon>
        <taxon>Spizellomycetales</taxon>
        <taxon>Spizellomycetaceae</taxon>
        <taxon>Spizellomyces</taxon>
    </lineage>
</organism>
<dbReference type="AlphaFoldDB" id="A0A0L0HH23"/>
<evidence type="ECO:0000256" key="3">
    <source>
        <dbReference type="PROSITE-ProRule" id="PRU00221"/>
    </source>
</evidence>
<dbReference type="PANTHER" id="PTHR15574">
    <property type="entry name" value="WD REPEAT DOMAIN-CONTAINING FAMILY"/>
    <property type="match status" value="1"/>
</dbReference>
<evidence type="ECO:0000256" key="2">
    <source>
        <dbReference type="ARBA" id="ARBA00022737"/>
    </source>
</evidence>
<keyword evidence="6" id="KW-1185">Reference proteome</keyword>
<evidence type="ECO:0000256" key="4">
    <source>
        <dbReference type="SAM" id="MobiDB-lite"/>
    </source>
</evidence>
<evidence type="ECO:0000313" key="6">
    <source>
        <dbReference type="Proteomes" id="UP000053201"/>
    </source>
</evidence>
<dbReference type="InterPro" id="IPR015943">
    <property type="entry name" value="WD40/YVTN_repeat-like_dom_sf"/>
</dbReference>
<dbReference type="Proteomes" id="UP000053201">
    <property type="component" value="Unassembled WGS sequence"/>
</dbReference>
<dbReference type="SUPFAM" id="SSF50978">
    <property type="entry name" value="WD40 repeat-like"/>
    <property type="match status" value="1"/>
</dbReference>
<dbReference type="RefSeq" id="XP_016608805.1">
    <property type="nucleotide sequence ID" value="XM_016752128.1"/>
</dbReference>
<protein>
    <submittedName>
        <fullName evidence="5">Uncharacterized protein</fullName>
    </submittedName>
</protein>
<accession>A0A0L0HH23</accession>
<dbReference type="PROSITE" id="PS50082">
    <property type="entry name" value="WD_REPEATS_2"/>
    <property type="match status" value="1"/>
</dbReference>
<dbReference type="OMA" id="SNIFCLC"/>
<dbReference type="GO" id="GO:0005737">
    <property type="term" value="C:cytoplasm"/>
    <property type="evidence" value="ECO:0007669"/>
    <property type="project" value="TreeGrafter"/>
</dbReference>